<reference evidence="12 14" key="2">
    <citation type="submission" date="2018-08" db="EMBL/GenBank/DDBJ databases">
        <title>A genome reference for cultivated species of the human gut microbiota.</title>
        <authorList>
            <person name="Zou Y."/>
            <person name="Xue W."/>
            <person name="Luo G."/>
        </authorList>
    </citation>
    <scope>NUCLEOTIDE SEQUENCE [LARGE SCALE GENOMIC DNA]</scope>
    <source>
        <strain evidence="12 14">TF05-12AC</strain>
    </source>
</reference>
<dbReference type="EMBL" id="QVME01000005">
    <property type="protein sequence ID" value="RGE67324.1"/>
    <property type="molecule type" value="Genomic_DNA"/>
</dbReference>
<feature type="transmembrane region" description="Helical" evidence="10">
    <location>
        <begin position="427"/>
        <end position="447"/>
    </location>
</feature>
<evidence type="ECO:0000256" key="5">
    <source>
        <dbReference type="ARBA" id="ARBA00022475"/>
    </source>
</evidence>
<dbReference type="GO" id="GO:0005886">
    <property type="term" value="C:plasma membrane"/>
    <property type="evidence" value="ECO:0007669"/>
    <property type="project" value="UniProtKB-SubCell"/>
</dbReference>
<dbReference type="EMBL" id="CZBE01000030">
    <property type="protein sequence ID" value="CUQ15385.1"/>
    <property type="molecule type" value="Genomic_DNA"/>
</dbReference>
<dbReference type="GO" id="GO:0015297">
    <property type="term" value="F:antiporter activity"/>
    <property type="evidence" value="ECO:0007669"/>
    <property type="project" value="InterPro"/>
</dbReference>
<evidence type="ECO:0000313" key="12">
    <source>
        <dbReference type="EMBL" id="RGE67324.1"/>
    </source>
</evidence>
<feature type="transmembrane region" description="Helical" evidence="10">
    <location>
        <begin position="404"/>
        <end position="421"/>
    </location>
</feature>
<organism evidence="11 13">
    <name type="scientific">Anaerotruncus colihominis</name>
    <dbReference type="NCBI Taxonomy" id="169435"/>
    <lineage>
        <taxon>Bacteria</taxon>
        <taxon>Bacillati</taxon>
        <taxon>Bacillota</taxon>
        <taxon>Clostridia</taxon>
        <taxon>Eubacteriales</taxon>
        <taxon>Oscillospiraceae</taxon>
        <taxon>Anaerotruncus</taxon>
    </lineage>
</organism>
<dbReference type="Pfam" id="PF01554">
    <property type="entry name" value="MatE"/>
    <property type="match status" value="2"/>
</dbReference>
<evidence type="ECO:0000256" key="10">
    <source>
        <dbReference type="SAM" id="Phobius"/>
    </source>
</evidence>
<dbReference type="PIRSF" id="PIRSF006603">
    <property type="entry name" value="DinF"/>
    <property type="match status" value="1"/>
</dbReference>
<dbReference type="InterPro" id="IPR051327">
    <property type="entry name" value="MATE_MepA_subfamily"/>
</dbReference>
<gene>
    <name evidence="11" type="primary">mepA_10</name>
    <name evidence="12" type="ORF">DXC40_11005</name>
    <name evidence="11" type="ORF">ERS852551_03345</name>
</gene>
<evidence type="ECO:0000256" key="7">
    <source>
        <dbReference type="ARBA" id="ARBA00022989"/>
    </source>
</evidence>
<evidence type="ECO:0000256" key="1">
    <source>
        <dbReference type="ARBA" id="ARBA00004651"/>
    </source>
</evidence>
<feature type="transmembrane region" description="Helical" evidence="10">
    <location>
        <begin position="20"/>
        <end position="41"/>
    </location>
</feature>
<dbReference type="InterPro" id="IPR045070">
    <property type="entry name" value="MATE_MepA-like"/>
</dbReference>
<proteinExistence type="inferred from homology"/>
<evidence type="ECO:0000256" key="4">
    <source>
        <dbReference type="ARBA" id="ARBA00022448"/>
    </source>
</evidence>
<evidence type="ECO:0000256" key="3">
    <source>
        <dbReference type="ARBA" id="ARBA00022106"/>
    </source>
</evidence>
<feature type="transmembrane region" description="Helical" evidence="10">
    <location>
        <begin position="201"/>
        <end position="221"/>
    </location>
</feature>
<comment type="subcellular location">
    <subcellularLocation>
        <location evidence="1">Cell membrane</location>
        <topology evidence="1">Multi-pass membrane protein</topology>
    </subcellularLocation>
</comment>
<feature type="transmembrane region" description="Helical" evidence="10">
    <location>
        <begin position="99"/>
        <end position="121"/>
    </location>
</feature>
<evidence type="ECO:0000313" key="14">
    <source>
        <dbReference type="Proteomes" id="UP000260828"/>
    </source>
</evidence>
<feature type="transmembrane region" description="Helical" evidence="10">
    <location>
        <begin position="170"/>
        <end position="195"/>
    </location>
</feature>
<dbReference type="Proteomes" id="UP000260828">
    <property type="component" value="Unassembled WGS sequence"/>
</dbReference>
<dbReference type="PANTHER" id="PTHR43823:SF3">
    <property type="entry name" value="MULTIDRUG EXPORT PROTEIN MEPA"/>
    <property type="match status" value="1"/>
</dbReference>
<dbReference type="AlphaFoldDB" id="A0A174U6G8"/>
<feature type="transmembrane region" description="Helical" evidence="10">
    <location>
        <begin position="61"/>
        <end position="87"/>
    </location>
</feature>
<dbReference type="OrthoDB" id="9811110at2"/>
<dbReference type="GO" id="GO:0042910">
    <property type="term" value="F:xenobiotic transmembrane transporter activity"/>
    <property type="evidence" value="ECO:0007669"/>
    <property type="project" value="InterPro"/>
</dbReference>
<keyword evidence="6 10" id="KW-0812">Transmembrane</keyword>
<evidence type="ECO:0000256" key="9">
    <source>
        <dbReference type="ARBA" id="ARBA00023251"/>
    </source>
</evidence>
<dbReference type="PANTHER" id="PTHR43823">
    <property type="entry name" value="SPORULATION PROTEIN YKVU"/>
    <property type="match status" value="1"/>
</dbReference>
<dbReference type="InterPro" id="IPR048279">
    <property type="entry name" value="MdtK-like"/>
</dbReference>
<keyword evidence="4" id="KW-0813">Transport</keyword>
<reference evidence="11 13" key="1">
    <citation type="submission" date="2015-09" db="EMBL/GenBank/DDBJ databases">
        <authorList>
            <consortium name="Pathogen Informatics"/>
        </authorList>
    </citation>
    <scope>NUCLEOTIDE SEQUENCE [LARGE SCALE GENOMIC DNA]</scope>
    <source>
        <strain evidence="11 13">2789STDY5834939</strain>
    </source>
</reference>
<keyword evidence="7 10" id="KW-1133">Transmembrane helix</keyword>
<keyword evidence="8 10" id="KW-0472">Membrane</keyword>
<keyword evidence="9" id="KW-0046">Antibiotic resistance</keyword>
<sequence length="462" mass="49515">MGQAIEKQQNPLGYEPVQKLLAQFALPAVISMLVSAVYNIVDQIFIGQGVGFLGNAATTVSFPIVTIMLSISTLLGAGGSAYAAIKLGEKREEEAERTLGNVFMLLLAAGVLLAAVGLIFLDPILHLFGATSQNLEYSRDYASIILIGAPFNMLSVGLSNMARTDGNPRLSMYSMVIGCALNTVLDPIYIFIFGWGVKGAAIATITSQILSAVVLTVYFLSRGKMRLRRANLRPAGHICKTVIALGVSSCITQLASTILQIAMNNSLVYYGNQSPVGGDIALSAMGIVVKVSAILIAVDIGIGIGSQPILGFNRGANQPRRIKQTYRIAVTMATIVSTAGWLVCILAPQLLLRLFGSGGQLFTDFAVKCMRIFMFGVFCSGFQIVTTSYFQATGQPLKASALSMLRQLILLIPLILVLPLFMGLDGILYAGPIADITAGILVFCFAVHEMRRLDRWIEETDV</sequence>
<feature type="transmembrane region" description="Helical" evidence="10">
    <location>
        <begin position="242"/>
        <end position="262"/>
    </location>
</feature>
<evidence type="ECO:0000313" key="13">
    <source>
        <dbReference type="Proteomes" id="UP000095765"/>
    </source>
</evidence>
<evidence type="ECO:0000256" key="6">
    <source>
        <dbReference type="ARBA" id="ARBA00022692"/>
    </source>
</evidence>
<feature type="transmembrane region" description="Helical" evidence="10">
    <location>
        <begin position="141"/>
        <end position="158"/>
    </location>
</feature>
<protein>
    <recommendedName>
        <fullName evidence="3">Multidrug export protein MepA</fullName>
    </recommendedName>
</protein>
<name>A0A174U6G8_9FIRM</name>
<feature type="transmembrane region" description="Helical" evidence="10">
    <location>
        <begin position="372"/>
        <end position="392"/>
    </location>
</feature>
<feature type="transmembrane region" description="Helical" evidence="10">
    <location>
        <begin position="282"/>
        <end position="305"/>
    </location>
</feature>
<keyword evidence="5" id="KW-1003">Cell membrane</keyword>
<evidence type="ECO:0000313" key="11">
    <source>
        <dbReference type="EMBL" id="CUQ15385.1"/>
    </source>
</evidence>
<dbReference type="Proteomes" id="UP000095765">
    <property type="component" value="Unassembled WGS sequence"/>
</dbReference>
<evidence type="ECO:0000256" key="8">
    <source>
        <dbReference type="ARBA" id="ARBA00023136"/>
    </source>
</evidence>
<dbReference type="InterPro" id="IPR002528">
    <property type="entry name" value="MATE_fam"/>
</dbReference>
<dbReference type="RefSeq" id="WP_055245992.1">
    <property type="nucleotide sequence ID" value="NZ_CABIWA010000008.1"/>
</dbReference>
<feature type="transmembrane region" description="Helical" evidence="10">
    <location>
        <begin position="326"/>
        <end position="352"/>
    </location>
</feature>
<comment type="similarity">
    <text evidence="2">Belongs to the multi antimicrobial extrusion (MATE) (TC 2.A.66.1) family. MepA subfamily.</text>
</comment>
<evidence type="ECO:0000256" key="2">
    <source>
        <dbReference type="ARBA" id="ARBA00008417"/>
    </source>
</evidence>
<dbReference type="GO" id="GO:0046677">
    <property type="term" value="P:response to antibiotic"/>
    <property type="evidence" value="ECO:0007669"/>
    <property type="project" value="UniProtKB-KW"/>
</dbReference>
<dbReference type="CDD" id="cd13143">
    <property type="entry name" value="MATE_MepA_like"/>
    <property type="match status" value="1"/>
</dbReference>
<dbReference type="NCBIfam" id="TIGR00797">
    <property type="entry name" value="matE"/>
    <property type="match status" value="1"/>
</dbReference>
<accession>A0A174U6G8</accession>